<dbReference type="Gene3D" id="3.40.50.300">
    <property type="entry name" value="P-loop containing nucleotide triphosphate hydrolases"/>
    <property type="match status" value="1"/>
</dbReference>
<dbReference type="CDD" id="cd00154">
    <property type="entry name" value="Rab"/>
    <property type="match status" value="1"/>
</dbReference>
<keyword evidence="4" id="KW-1185">Reference proteome</keyword>
<dbReference type="SMART" id="SM00175">
    <property type="entry name" value="RAB"/>
    <property type="match status" value="1"/>
</dbReference>
<dbReference type="SMART" id="SM00174">
    <property type="entry name" value="RHO"/>
    <property type="match status" value="1"/>
</dbReference>
<accession>A0A182SZQ8</accession>
<reference evidence="3" key="2">
    <citation type="submission" date="2020-05" db="UniProtKB">
        <authorList>
            <consortium name="EnsemblMetazoa"/>
        </authorList>
    </citation>
    <scope>IDENTIFICATION</scope>
    <source>
        <strain evidence="3">maculatus3</strain>
    </source>
</reference>
<reference evidence="4" key="1">
    <citation type="submission" date="2013-09" db="EMBL/GenBank/DDBJ databases">
        <title>The Genome Sequence of Anopheles maculatus species B.</title>
        <authorList>
            <consortium name="The Broad Institute Genomics Platform"/>
            <person name="Neafsey D.E."/>
            <person name="Besansky N."/>
            <person name="Howell P."/>
            <person name="Walton C."/>
            <person name="Young S.K."/>
            <person name="Zeng Q."/>
            <person name="Gargeya S."/>
            <person name="Fitzgerald M."/>
            <person name="Haas B."/>
            <person name="Abouelleil A."/>
            <person name="Allen A.W."/>
            <person name="Alvarado L."/>
            <person name="Arachchi H.M."/>
            <person name="Berlin A.M."/>
            <person name="Chapman S.B."/>
            <person name="Gainer-Dewar J."/>
            <person name="Goldberg J."/>
            <person name="Griggs A."/>
            <person name="Gujja S."/>
            <person name="Hansen M."/>
            <person name="Howarth C."/>
            <person name="Imamovic A."/>
            <person name="Ireland A."/>
            <person name="Larimer J."/>
            <person name="McCowan C."/>
            <person name="Murphy C."/>
            <person name="Pearson M."/>
            <person name="Poon T.W."/>
            <person name="Priest M."/>
            <person name="Roberts A."/>
            <person name="Saif S."/>
            <person name="Shea T."/>
            <person name="Sisk P."/>
            <person name="Sykes S."/>
            <person name="Wortman J."/>
            <person name="Nusbaum C."/>
            <person name="Birren B."/>
        </authorList>
    </citation>
    <scope>NUCLEOTIDE SEQUENCE [LARGE SCALE GENOMIC DNA]</scope>
    <source>
        <strain evidence="4">maculatus3</strain>
    </source>
</reference>
<dbReference type="PROSITE" id="PS51419">
    <property type="entry name" value="RAB"/>
    <property type="match status" value="1"/>
</dbReference>
<sequence length="209" mass="23569">MTFGPFFYFNLKYPSHPSTGVGKTSLVVRYVSNVYTKEVSPTIGASFFTCKVNLEDNKVKMQVWDTAGQERFKAMAPLYYRNANAALLVFDLTQYNSFNEIKGWVQELQRNVQEPMVLSLVGNKLDLEAKRAVSREEAMLYANSIGGNYFETSALHDQVTARVNGVVQMGIPVENDSILSDGMGRLETPSWSRDHIAHGDEQRVGWCCY</sequence>
<dbReference type="PANTHER" id="PTHR47978">
    <property type="match status" value="1"/>
</dbReference>
<dbReference type="GO" id="GO:0003924">
    <property type="term" value="F:GTPase activity"/>
    <property type="evidence" value="ECO:0007669"/>
    <property type="project" value="InterPro"/>
</dbReference>
<dbReference type="EnsemblMetazoa" id="AMAM016682-RA">
    <property type="protein sequence ID" value="AMAM016682-PA"/>
    <property type="gene ID" value="AMAM016682"/>
</dbReference>
<proteinExistence type="inferred from homology"/>
<dbReference type="PRINTS" id="PR00449">
    <property type="entry name" value="RASTRNSFRMNG"/>
</dbReference>
<protein>
    <submittedName>
        <fullName evidence="3">Uncharacterized protein</fullName>
    </submittedName>
</protein>
<name>A0A182SZQ8_9DIPT</name>
<comment type="similarity">
    <text evidence="1">Belongs to the small GTPase superfamily. Rab family.</text>
</comment>
<dbReference type="GO" id="GO:0005525">
    <property type="term" value="F:GTP binding"/>
    <property type="evidence" value="ECO:0007669"/>
    <property type="project" value="InterPro"/>
</dbReference>
<organism evidence="3 4">
    <name type="scientific">Anopheles maculatus</name>
    <dbReference type="NCBI Taxonomy" id="74869"/>
    <lineage>
        <taxon>Eukaryota</taxon>
        <taxon>Metazoa</taxon>
        <taxon>Ecdysozoa</taxon>
        <taxon>Arthropoda</taxon>
        <taxon>Hexapoda</taxon>
        <taxon>Insecta</taxon>
        <taxon>Pterygota</taxon>
        <taxon>Neoptera</taxon>
        <taxon>Endopterygota</taxon>
        <taxon>Diptera</taxon>
        <taxon>Nematocera</taxon>
        <taxon>Culicoidea</taxon>
        <taxon>Culicidae</taxon>
        <taxon>Anophelinae</taxon>
        <taxon>Anopheles</taxon>
        <taxon>Anopheles maculatus group</taxon>
    </lineage>
</organism>
<dbReference type="AlphaFoldDB" id="A0A182SZQ8"/>
<dbReference type="InterPro" id="IPR027417">
    <property type="entry name" value="P-loop_NTPase"/>
</dbReference>
<evidence type="ECO:0000256" key="2">
    <source>
        <dbReference type="ARBA" id="ARBA00022741"/>
    </source>
</evidence>
<evidence type="ECO:0000256" key="1">
    <source>
        <dbReference type="ARBA" id="ARBA00006270"/>
    </source>
</evidence>
<dbReference type="NCBIfam" id="TIGR00231">
    <property type="entry name" value="small_GTP"/>
    <property type="match status" value="1"/>
</dbReference>
<dbReference type="Pfam" id="PF00071">
    <property type="entry name" value="Ras"/>
    <property type="match status" value="1"/>
</dbReference>
<keyword evidence="2" id="KW-0547">Nucleotide-binding</keyword>
<dbReference type="SMART" id="SM00173">
    <property type="entry name" value="RAS"/>
    <property type="match status" value="1"/>
</dbReference>
<dbReference type="SUPFAM" id="SSF52540">
    <property type="entry name" value="P-loop containing nucleoside triphosphate hydrolases"/>
    <property type="match status" value="1"/>
</dbReference>
<dbReference type="FunFam" id="3.40.50.300:FF:000808">
    <property type="entry name" value="Small GTP-binding protein, putative"/>
    <property type="match status" value="1"/>
</dbReference>
<dbReference type="InterPro" id="IPR001806">
    <property type="entry name" value="Small_GTPase"/>
</dbReference>
<dbReference type="VEuPathDB" id="VectorBase:AMAM016682"/>
<dbReference type="InterPro" id="IPR005225">
    <property type="entry name" value="Small_GTP-bd"/>
</dbReference>
<evidence type="ECO:0000313" key="3">
    <source>
        <dbReference type="EnsemblMetazoa" id="AMAM016682-PA"/>
    </source>
</evidence>
<evidence type="ECO:0000313" key="4">
    <source>
        <dbReference type="Proteomes" id="UP000075901"/>
    </source>
</evidence>
<dbReference type="Proteomes" id="UP000075901">
    <property type="component" value="Unassembled WGS sequence"/>
</dbReference>
<dbReference type="PROSITE" id="PS51421">
    <property type="entry name" value="RAS"/>
    <property type="match status" value="1"/>
</dbReference>
<dbReference type="SMART" id="SM00176">
    <property type="entry name" value="RAN"/>
    <property type="match status" value="1"/>
</dbReference>